<protein>
    <submittedName>
        <fullName evidence="1">Transmembrane domain-containing protein</fullName>
    </submittedName>
</protein>
<dbReference type="EMBL" id="LT906555">
    <property type="protein sequence ID" value="SNW62741.1"/>
    <property type="molecule type" value="Genomic_DNA"/>
</dbReference>
<proteinExistence type="predicted"/>
<keyword evidence="2" id="KW-1185">Reference proteome</keyword>
<dbReference type="Proteomes" id="UP000236316">
    <property type="component" value="Segment"/>
</dbReference>
<organism evidence="1">
    <name type="scientific">Orpheovirus IHUMI-LCC2</name>
    <dbReference type="NCBI Taxonomy" id="2023057"/>
    <lineage>
        <taxon>Viruses</taxon>
        <taxon>Varidnaviria</taxon>
        <taxon>Bamfordvirae</taxon>
        <taxon>Nucleocytoviricota</taxon>
        <taxon>Megaviricetes</taxon>
        <taxon>Pimascovirales</taxon>
        <taxon>Ocovirineae</taxon>
        <taxon>Orpheoviridae</taxon>
        <taxon>Alphaorpheovirus</taxon>
        <taxon>Alphaorpheovirus massiliense</taxon>
    </lineage>
</organism>
<dbReference type="KEGG" id="vg:35382669"/>
<evidence type="ECO:0000313" key="1">
    <source>
        <dbReference type="EMBL" id="SNW62741.1"/>
    </source>
</evidence>
<gene>
    <name evidence="1" type="ORF">ORPV_837</name>
</gene>
<reference evidence="1" key="1">
    <citation type="submission" date="2017-08" db="EMBL/GenBank/DDBJ databases">
        <authorList>
            <consortium name="Urmite Genomes"/>
        </authorList>
    </citation>
    <scope>NUCLEOTIDE SEQUENCE [LARGE SCALE GENOMIC DNA]</scope>
    <source>
        <strain evidence="1">IHUMI-LCC2</strain>
    </source>
</reference>
<keyword evidence="1" id="KW-0472">Membrane</keyword>
<sequence length="368" mass="43209">MEKLITQDHIYDVTRICATELDMRPFCESSELRTLLVNRFFGPYPFLYSLPLKQLTYLCLLVYPIKSSIKYYGLPSMLSVSFEIKSPNDIIASLSDVNDQEKRLAVAYNREDYLQYRYEKSISDIIKSDNKAINITNTDLVYYLENGGNKSLTNISLSDINNILVSRYPYSLFNKYKDEILINKYIKMGYNEIKRDNVFTKLKELRLITDYYSLFFGLMARNIEDIDKEVVWTVYERAIDYSVSYDILHSLLLKSLKVDVIDYIANKLYNRDRRLMIDKWIVSGNVSSAVLFLSLRILYSVHDRYINEDMSNSDIDNYKSALVKWIRAEYEGEELLRKRFTCLCAVPELGIEFLTIPLDIHISRVIRT</sequence>
<dbReference type="RefSeq" id="YP_009449043.1">
    <property type="nucleotide sequence ID" value="NC_036594.1"/>
</dbReference>
<name>A0A2I2L5F0_9VIRU</name>
<evidence type="ECO:0000313" key="2">
    <source>
        <dbReference type="Proteomes" id="UP000236316"/>
    </source>
</evidence>
<keyword evidence="1" id="KW-0812">Transmembrane</keyword>
<dbReference type="GeneID" id="35382669"/>
<accession>A0A2I2L5F0</accession>